<name>A0A6J5KKV7_9CAUD</name>
<accession>A0A6J5KKV7</accession>
<protein>
    <submittedName>
        <fullName evidence="1">Uncharacterized protein</fullName>
    </submittedName>
</protein>
<sequence>MEQATVIGPRHLTKAEIKQQRAQKKAENLKKWDHAAVEKTRLAKKDQGRLLKKYRLHESKNEFPHAVYVNAGLFAGWQDRIELRKWFWTQDIRAHRTDSDNTNLDVIWDPGWCKFSFAKPEHLMMFQLVYG</sequence>
<reference evidence="1" key="1">
    <citation type="submission" date="2020-04" db="EMBL/GenBank/DDBJ databases">
        <authorList>
            <person name="Chiriac C."/>
            <person name="Salcher M."/>
            <person name="Ghai R."/>
            <person name="Kavagutti S V."/>
        </authorList>
    </citation>
    <scope>NUCLEOTIDE SEQUENCE</scope>
</reference>
<evidence type="ECO:0000313" key="1">
    <source>
        <dbReference type="EMBL" id="CAB4122351.1"/>
    </source>
</evidence>
<organism evidence="1">
    <name type="scientific">uncultured Caudovirales phage</name>
    <dbReference type="NCBI Taxonomy" id="2100421"/>
    <lineage>
        <taxon>Viruses</taxon>
        <taxon>Duplodnaviria</taxon>
        <taxon>Heunggongvirae</taxon>
        <taxon>Uroviricota</taxon>
        <taxon>Caudoviricetes</taxon>
        <taxon>Peduoviridae</taxon>
        <taxon>Maltschvirus</taxon>
        <taxon>Maltschvirus maltsch</taxon>
    </lineage>
</organism>
<gene>
    <name evidence="1" type="ORF">UFOVP29_9</name>
</gene>
<dbReference type="EMBL" id="LR796167">
    <property type="protein sequence ID" value="CAB4122351.1"/>
    <property type="molecule type" value="Genomic_DNA"/>
</dbReference>
<proteinExistence type="predicted"/>